<accession>A0A2W5UZS6</accession>
<reference evidence="2 3" key="1">
    <citation type="submission" date="2017-08" db="EMBL/GenBank/DDBJ databases">
        <title>Infants hospitalized years apart are colonized by the same room-sourced microbial strains.</title>
        <authorList>
            <person name="Brooks B."/>
            <person name="Olm M.R."/>
            <person name="Firek B.A."/>
            <person name="Baker R."/>
            <person name="Thomas B.C."/>
            <person name="Morowitz M.J."/>
            <person name="Banfield J.F."/>
        </authorList>
    </citation>
    <scope>NUCLEOTIDE SEQUENCE [LARGE SCALE GENOMIC DNA]</scope>
    <source>
        <strain evidence="2">S2_003_000_R2_4</strain>
    </source>
</reference>
<comment type="caution">
    <text evidence="2">The sequence shown here is derived from an EMBL/GenBank/DDBJ whole genome shotgun (WGS) entry which is preliminary data.</text>
</comment>
<name>A0A2W5UZS6_9CAUL</name>
<dbReference type="RefSeq" id="WP_304282160.1">
    <property type="nucleotide sequence ID" value="NZ_QFQZ01000097.1"/>
</dbReference>
<sequence>MTLHSHLRIPLLKTEEMPITGYFDRLSARPGETLLAHVSVADGAAFRAGLIRVISGDPNPAGPGLVFEDLSARFTLEMAGKRQPLDVGSFADIAHGPDLQGHEAVTWTALIWFATPPTYGAVISQDDGVSRITLAVTATGVRGLVADADRAQVHDLTAPMKAGVWHRVWLSHSAPRGEIVLGCQPLGGAATVQAFAVAGFRAPSGGRLTVAADAATQAGTCFTGKIQDPAVREGVYFSSDGVDDPAGLIAGWDFSQGIDTQRVAPIGPQAREGVLRHWPTRGVKGATWSGEEQCWRHAPRDYAAIHFHEDDFGSCDWEPSFSFEVPDDLKSGAYALHLTTATGEDWLPFYVKPKQGGPRRKVCFLAPTFTYQAYGNCYFANRLETTQARGAAWGASPYCAVKYGSYGRSTYNWHADGSGVSLSSRLRPLLTMRPGFIFEEDPRGSGLRHYPADTHLLAWLEDKQIVFDVVTDEDLDDEGVSLIADYDLVLTGSHPEYHTAGVLDALAAYIGSGGNLAYLGGNGFYWRIARHAAHPEMIEVRRAEGGIRTWAAEPGEYYHQLDGRLGGIWRRNGRTPQALVGIGFSAQGPFESTHYRIAPDARSGPGGWILDGVDQETFGDYGLSGGGAAGFELDRADPSLGAPGVVHILASSEDPPKSFGVVHEEMLTEALTMTGESPERLVRADMVYVETPAGGRIFSTGSITFCGSLWNGQGFEGPVSRILENVVRGFSGEQRQ</sequence>
<dbReference type="Pfam" id="PF20254">
    <property type="entry name" value="DMFA2_C"/>
    <property type="match status" value="1"/>
</dbReference>
<dbReference type="AlphaFoldDB" id="A0A2W5UZS6"/>
<evidence type="ECO:0000313" key="3">
    <source>
        <dbReference type="Proteomes" id="UP000249393"/>
    </source>
</evidence>
<dbReference type="Proteomes" id="UP000249393">
    <property type="component" value="Unassembled WGS sequence"/>
</dbReference>
<feature type="domain" description="N,N-dimethylformamidase beta subunit-like C-terminal" evidence="1">
    <location>
        <begin position="280"/>
        <end position="710"/>
    </location>
</feature>
<gene>
    <name evidence="2" type="ORF">DI526_20605</name>
</gene>
<dbReference type="InterPro" id="IPR046540">
    <property type="entry name" value="DMFA2_C"/>
</dbReference>
<dbReference type="EMBL" id="QFQZ01000097">
    <property type="protein sequence ID" value="PZR31123.1"/>
    <property type="molecule type" value="Genomic_DNA"/>
</dbReference>
<evidence type="ECO:0000313" key="2">
    <source>
        <dbReference type="EMBL" id="PZR31123.1"/>
    </source>
</evidence>
<evidence type="ECO:0000259" key="1">
    <source>
        <dbReference type="Pfam" id="PF20254"/>
    </source>
</evidence>
<organism evidence="2 3">
    <name type="scientific">Caulobacter segnis</name>
    <dbReference type="NCBI Taxonomy" id="88688"/>
    <lineage>
        <taxon>Bacteria</taxon>
        <taxon>Pseudomonadati</taxon>
        <taxon>Pseudomonadota</taxon>
        <taxon>Alphaproteobacteria</taxon>
        <taxon>Caulobacterales</taxon>
        <taxon>Caulobacteraceae</taxon>
        <taxon>Caulobacter</taxon>
    </lineage>
</organism>
<protein>
    <submittedName>
        <fullName evidence="2">N,N-dimethylformamidase large subunit</fullName>
    </submittedName>
</protein>
<proteinExistence type="predicted"/>